<feature type="transmembrane region" description="Helical" evidence="6">
    <location>
        <begin position="70"/>
        <end position="89"/>
    </location>
</feature>
<proteinExistence type="inferred from homology"/>
<dbReference type="InterPro" id="IPR038330">
    <property type="entry name" value="TspO/MBR-related_sf"/>
</dbReference>
<organism evidence="7 8">
    <name type="scientific">Cellulomonas biazotea</name>
    <dbReference type="NCBI Taxonomy" id="1709"/>
    <lineage>
        <taxon>Bacteria</taxon>
        <taxon>Bacillati</taxon>
        <taxon>Actinomycetota</taxon>
        <taxon>Actinomycetes</taxon>
        <taxon>Micrococcales</taxon>
        <taxon>Cellulomonadaceae</taxon>
        <taxon>Cellulomonas</taxon>
    </lineage>
</organism>
<dbReference type="PANTHER" id="PTHR33802:SF1">
    <property type="entry name" value="XK-RELATED PROTEIN"/>
    <property type="match status" value="1"/>
</dbReference>
<dbReference type="Pfam" id="PF03073">
    <property type="entry name" value="TspO_MBR"/>
    <property type="match status" value="1"/>
</dbReference>
<dbReference type="OrthoDB" id="5189031at2"/>
<dbReference type="EMBL" id="BIMR01000141">
    <property type="protein sequence ID" value="GCE76886.1"/>
    <property type="molecule type" value="Genomic_DNA"/>
</dbReference>
<comment type="caution">
    <text evidence="7">The sequence shown here is derived from an EMBL/GenBank/DDBJ whole genome shotgun (WGS) entry which is preliminary data.</text>
</comment>
<reference evidence="7 8" key="1">
    <citation type="submission" date="2019-01" db="EMBL/GenBank/DDBJ databases">
        <title>Draft genome sequence of Cellulomonas takizawaensis strain TKZ-21.</title>
        <authorList>
            <person name="Yamamura H."/>
            <person name="Hayashi T."/>
            <person name="Hamada M."/>
            <person name="Serisawa Y."/>
            <person name="Matsuyama K."/>
            <person name="Nakagawa Y."/>
            <person name="Otoguro M."/>
            <person name="Yanagida F."/>
            <person name="Hayakawa M."/>
        </authorList>
    </citation>
    <scope>NUCLEOTIDE SEQUENCE [LARGE SCALE GENOMIC DNA]</scope>
    <source>
        <strain evidence="7 8">NBRC12680</strain>
    </source>
</reference>
<keyword evidence="3 6" id="KW-0812">Transmembrane</keyword>
<name>A0A402DS37_9CELL</name>
<dbReference type="AlphaFoldDB" id="A0A402DS37"/>
<feature type="transmembrane region" description="Helical" evidence="6">
    <location>
        <begin position="124"/>
        <end position="143"/>
    </location>
</feature>
<feature type="transmembrane region" description="Helical" evidence="6">
    <location>
        <begin position="251"/>
        <end position="273"/>
    </location>
</feature>
<keyword evidence="4 6" id="KW-1133">Transmembrane helix</keyword>
<dbReference type="GO" id="GO:0016020">
    <property type="term" value="C:membrane"/>
    <property type="evidence" value="ECO:0007669"/>
    <property type="project" value="UniProtKB-SubCell"/>
</dbReference>
<evidence type="ECO:0000256" key="6">
    <source>
        <dbReference type="SAM" id="Phobius"/>
    </source>
</evidence>
<dbReference type="InterPro" id="IPR004307">
    <property type="entry name" value="TspO_MBR"/>
</dbReference>
<evidence type="ECO:0000256" key="4">
    <source>
        <dbReference type="ARBA" id="ARBA00022989"/>
    </source>
</evidence>
<protein>
    <submittedName>
        <fullName evidence="7">Tryptophan-rich sensory protein</fullName>
    </submittedName>
</protein>
<sequence>MTSVTASGPVPLAPTSSDRLRQVVVVVGSLVAVAGAAIGSGAFGGQQVEDAAGGALSADATPLAPASPAFRIWSVIYLGLVAYAVYQALPRNGSVPRLRQTGWWVLVSMLLNAVWIGVVQQGWIVASVVVIAALLTVLAVLLVRLVRTPPDSAGQAVVTDGTVGLYLGWVSVATLANIAATLVAADVGGLGLGATAWSVIVLALAAALSVVYAVFARHRAVLAVAIGLALSWGLAWIAVGRSTGEPRDDVVAVAAGVAAAVALLAPVVTTLVARSTGRTGGVPSAR</sequence>
<feature type="transmembrane region" description="Helical" evidence="6">
    <location>
        <begin position="101"/>
        <end position="118"/>
    </location>
</feature>
<evidence type="ECO:0000256" key="2">
    <source>
        <dbReference type="ARBA" id="ARBA00007524"/>
    </source>
</evidence>
<feature type="transmembrane region" description="Helical" evidence="6">
    <location>
        <begin position="163"/>
        <end position="184"/>
    </location>
</feature>
<comment type="subcellular location">
    <subcellularLocation>
        <location evidence="1">Membrane</location>
        <topology evidence="1">Multi-pass membrane protein</topology>
    </subcellularLocation>
</comment>
<evidence type="ECO:0000256" key="5">
    <source>
        <dbReference type="ARBA" id="ARBA00023136"/>
    </source>
</evidence>
<feature type="transmembrane region" description="Helical" evidence="6">
    <location>
        <begin position="196"/>
        <end position="215"/>
    </location>
</feature>
<dbReference type="PANTHER" id="PTHR33802">
    <property type="entry name" value="SI:CH211-161H7.5-RELATED"/>
    <property type="match status" value="1"/>
</dbReference>
<gene>
    <name evidence="7" type="ORF">CBZ_19420</name>
</gene>
<dbReference type="Proteomes" id="UP000289954">
    <property type="component" value="Unassembled WGS sequence"/>
</dbReference>
<comment type="similarity">
    <text evidence="2">Belongs to the TspO/BZRP family.</text>
</comment>
<keyword evidence="8" id="KW-1185">Reference proteome</keyword>
<accession>A0A402DS37</accession>
<evidence type="ECO:0000256" key="3">
    <source>
        <dbReference type="ARBA" id="ARBA00022692"/>
    </source>
</evidence>
<feature type="transmembrane region" description="Helical" evidence="6">
    <location>
        <begin position="23"/>
        <end position="43"/>
    </location>
</feature>
<dbReference type="Gene3D" id="1.20.1260.100">
    <property type="entry name" value="TspO/MBR protein"/>
    <property type="match status" value="1"/>
</dbReference>
<keyword evidence="5 6" id="KW-0472">Membrane</keyword>
<evidence type="ECO:0000313" key="8">
    <source>
        <dbReference type="Proteomes" id="UP000289954"/>
    </source>
</evidence>
<evidence type="ECO:0000313" key="7">
    <source>
        <dbReference type="EMBL" id="GCE76886.1"/>
    </source>
</evidence>
<feature type="transmembrane region" description="Helical" evidence="6">
    <location>
        <begin position="220"/>
        <end position="239"/>
    </location>
</feature>
<dbReference type="RefSeq" id="WP_130781489.1">
    <property type="nucleotide sequence ID" value="NZ_BIMR01000141.1"/>
</dbReference>
<evidence type="ECO:0000256" key="1">
    <source>
        <dbReference type="ARBA" id="ARBA00004141"/>
    </source>
</evidence>